<dbReference type="InterPro" id="IPR011060">
    <property type="entry name" value="RibuloseP-bd_barrel"/>
</dbReference>
<evidence type="ECO:0000256" key="8">
    <source>
        <dbReference type="ARBA" id="ARBA00047992"/>
    </source>
</evidence>
<dbReference type="GO" id="GO:0042823">
    <property type="term" value="P:pyridoxal phosphate biosynthetic process"/>
    <property type="evidence" value="ECO:0007669"/>
    <property type="project" value="InterPro"/>
</dbReference>
<dbReference type="Gene3D" id="3.20.20.70">
    <property type="entry name" value="Aldolase class I"/>
    <property type="match status" value="1"/>
</dbReference>
<comment type="function">
    <text evidence="7">Catalyzes the formation of pyridoxal 5'-phosphate from ribose 5-phosphate (RBP), glyceraldehyde 3-phosphate (G3P) and ammonia. The ammonia is provided by PDX2. Can also use ribulose 5-phosphate and dihydroxyacetone phosphate as substrates, resulting from enzyme-catalyzed isomerization of RBP and G3P, respectively. Also plays an indirect role in resistance to singlet oxygen-generating photosensitizers.</text>
</comment>
<dbReference type="GO" id="GO:0008615">
    <property type="term" value="P:pyridoxine biosynthetic process"/>
    <property type="evidence" value="ECO:0007669"/>
    <property type="project" value="TreeGrafter"/>
</dbReference>
<keyword evidence="6" id="KW-0704">Schiff base</keyword>
<comment type="caution">
    <text evidence="11">The sequence shown here is derived from an EMBL/GenBank/DDBJ whole genome shotgun (WGS) entry which is preliminary data.</text>
</comment>
<dbReference type="GO" id="GO:0036381">
    <property type="term" value="F:pyridoxal 5'-phosphate synthase (glutamine hydrolysing) activity"/>
    <property type="evidence" value="ECO:0007669"/>
    <property type="project" value="UniProtKB-EC"/>
</dbReference>
<organism evidence="11 12">
    <name type="scientific">Dillenia turbinata</name>
    <dbReference type="NCBI Taxonomy" id="194707"/>
    <lineage>
        <taxon>Eukaryota</taxon>
        <taxon>Viridiplantae</taxon>
        <taxon>Streptophyta</taxon>
        <taxon>Embryophyta</taxon>
        <taxon>Tracheophyta</taxon>
        <taxon>Spermatophyta</taxon>
        <taxon>Magnoliopsida</taxon>
        <taxon>eudicotyledons</taxon>
        <taxon>Gunneridae</taxon>
        <taxon>Pentapetalae</taxon>
        <taxon>Dilleniales</taxon>
        <taxon>Dilleniaceae</taxon>
        <taxon>Dillenia</taxon>
    </lineage>
</organism>
<evidence type="ECO:0000256" key="4">
    <source>
        <dbReference type="ARBA" id="ARBA00022898"/>
    </source>
</evidence>
<sequence>MLGQEDKGCLSNGTAIPRKEFEFKSEKLGLREVFTVRLALENYRGHKAWRSVMRDIRVLWNMDDDEVFTFAKKIVGPYDLMMQMKQLGRLPIVHFAIDDVATLTDAALMMQLDCDGVFVGSGVLKIRVGAYSFVVMRSDAILNCDIDVTVSWTRVDLSNQSSALRRVLVGISDYVRIRETSVTFVLCVPDHKTPNIN</sequence>
<comment type="catalytic activity">
    <reaction evidence="8">
        <text>aldehydo-D-ribose 5-phosphate + D-glyceraldehyde 3-phosphate + L-glutamine = pyridoxal 5'-phosphate + L-glutamate + phosphate + 3 H2O + H(+)</text>
        <dbReference type="Rhea" id="RHEA:31507"/>
        <dbReference type="ChEBI" id="CHEBI:15377"/>
        <dbReference type="ChEBI" id="CHEBI:15378"/>
        <dbReference type="ChEBI" id="CHEBI:29985"/>
        <dbReference type="ChEBI" id="CHEBI:43474"/>
        <dbReference type="ChEBI" id="CHEBI:58273"/>
        <dbReference type="ChEBI" id="CHEBI:58359"/>
        <dbReference type="ChEBI" id="CHEBI:59776"/>
        <dbReference type="ChEBI" id="CHEBI:597326"/>
        <dbReference type="EC" id="4.3.3.6"/>
    </reaction>
</comment>
<dbReference type="EC" id="4.3.3.6" evidence="3"/>
<dbReference type="PANTHER" id="PTHR31829:SF0">
    <property type="entry name" value="PYRIDOXAL 5'-PHOSPHATE SYNTHASE SUBUNIT SNZ1-RELATED"/>
    <property type="match status" value="1"/>
</dbReference>
<accession>A0AAN8USZ0</accession>
<dbReference type="PROSITE" id="PS51129">
    <property type="entry name" value="PDXS_SNZ_2"/>
    <property type="match status" value="1"/>
</dbReference>
<evidence type="ECO:0000256" key="6">
    <source>
        <dbReference type="ARBA" id="ARBA00023270"/>
    </source>
</evidence>
<protein>
    <recommendedName>
        <fullName evidence="3">pyridoxal 5'-phosphate synthase (glutamine hydrolyzing)</fullName>
        <ecNumber evidence="3">4.3.3.6</ecNumber>
    </recommendedName>
</protein>
<evidence type="ECO:0000313" key="11">
    <source>
        <dbReference type="EMBL" id="KAK6917451.1"/>
    </source>
</evidence>
<feature type="domain" description="PdxS/SNZ N-terminal" evidence="10">
    <location>
        <begin position="47"/>
        <end position="96"/>
    </location>
</feature>
<reference evidence="11 12" key="1">
    <citation type="submission" date="2023-12" db="EMBL/GenBank/DDBJ databases">
        <title>A high-quality genome assembly for Dillenia turbinata (Dilleniales).</title>
        <authorList>
            <person name="Chanderbali A."/>
        </authorList>
    </citation>
    <scope>NUCLEOTIDE SEQUENCE [LARGE SCALE GENOMIC DNA]</scope>
    <source>
        <strain evidence="11">LSX21</strain>
        <tissue evidence="11">Leaf</tissue>
    </source>
</reference>
<dbReference type="Proteomes" id="UP001370490">
    <property type="component" value="Unassembled WGS sequence"/>
</dbReference>
<dbReference type="InterPro" id="IPR033755">
    <property type="entry name" value="PdxS/SNZ_N"/>
</dbReference>
<evidence type="ECO:0000256" key="5">
    <source>
        <dbReference type="ARBA" id="ARBA00023239"/>
    </source>
</evidence>
<evidence type="ECO:0000256" key="9">
    <source>
        <dbReference type="PROSITE-ProRule" id="PRU00481"/>
    </source>
</evidence>
<keyword evidence="4" id="KW-0663">Pyridoxal phosphate</keyword>
<keyword evidence="12" id="KW-1185">Reference proteome</keyword>
<evidence type="ECO:0000256" key="7">
    <source>
        <dbReference type="ARBA" id="ARBA00037142"/>
    </source>
</evidence>
<dbReference type="SUPFAM" id="SSF51366">
    <property type="entry name" value="Ribulose-phoshate binding barrel"/>
    <property type="match status" value="1"/>
</dbReference>
<dbReference type="PANTHER" id="PTHR31829">
    <property type="entry name" value="PYRIDOXAL 5'-PHOSPHATE SYNTHASE SUBUNIT SNZ1-RELATED"/>
    <property type="match status" value="1"/>
</dbReference>
<evidence type="ECO:0000256" key="1">
    <source>
        <dbReference type="ARBA" id="ARBA00004737"/>
    </source>
</evidence>
<dbReference type="Pfam" id="PF01680">
    <property type="entry name" value="SOR_SNZ"/>
    <property type="match status" value="1"/>
</dbReference>
<keyword evidence="5" id="KW-0456">Lyase</keyword>
<dbReference type="EMBL" id="JBAMMX010000023">
    <property type="protein sequence ID" value="KAK6917451.1"/>
    <property type="molecule type" value="Genomic_DNA"/>
</dbReference>
<evidence type="ECO:0000313" key="12">
    <source>
        <dbReference type="Proteomes" id="UP001370490"/>
    </source>
</evidence>
<comment type="similarity">
    <text evidence="2 9">Belongs to the PdxS/SNZ family.</text>
</comment>
<evidence type="ECO:0000256" key="3">
    <source>
        <dbReference type="ARBA" id="ARBA00012084"/>
    </source>
</evidence>
<dbReference type="AlphaFoldDB" id="A0AAN8USZ0"/>
<evidence type="ECO:0000259" key="10">
    <source>
        <dbReference type="Pfam" id="PF01680"/>
    </source>
</evidence>
<dbReference type="GO" id="GO:0006520">
    <property type="term" value="P:amino acid metabolic process"/>
    <property type="evidence" value="ECO:0007669"/>
    <property type="project" value="TreeGrafter"/>
</dbReference>
<dbReference type="InterPro" id="IPR013785">
    <property type="entry name" value="Aldolase_TIM"/>
</dbReference>
<proteinExistence type="inferred from homology"/>
<comment type="pathway">
    <text evidence="1">Cofactor biosynthesis; pyridoxal 5'-phosphate biosynthesis.</text>
</comment>
<name>A0AAN8USZ0_9MAGN</name>
<gene>
    <name evidence="11" type="ORF">RJ641_018202</name>
</gene>
<dbReference type="InterPro" id="IPR001852">
    <property type="entry name" value="PdxS/SNZ"/>
</dbReference>
<evidence type="ECO:0000256" key="2">
    <source>
        <dbReference type="ARBA" id="ARBA00007281"/>
    </source>
</evidence>